<sequence length="1094" mass="121723">MRISCNDDDDIETSERTRTRRLRRPSSAPSCGATTVPAAITSARARIHKSGGGGGGGGHHLVASASEPMRRSRSMAGSELANSGQSDSLLLDVDRRTSADSEGAESCVGGSGGGGGPGSGAGNVEQIGHGHFFTKKSFHKPSYCHHCAEMIWTLIGVPGYVCEVCNFVVHERCMKSVVTPCSSIAAALIKNPVPHCWSDFIHVKRKFCNVCRKRLDDTWCFRCEICDCYVHAECQEFAASNCRECATYTPGKEGSQLTQYHHWSEGNLPNNSKCALCRKSCWSSECLSGYRCAWCAVTAHPACHKTLTQECDFGPLKKIMLPASVVTIPRTELPMETIIGVLSYKKTRERKIEEKEVAKTEQPEKSGLAPRATVSEELSSTTMNNGKDSSGESTSSKERKRRKERDREERESERKERDSQQKEERRSKDKDEDEQDSDAEIVKVFDGNSSMRRKVFRTITVNRNAATKEVVEAALRSFYIKDDPGNYYITEALESEERPLDVFTPISALLTETSRESPSLFLRYRDKDPNKGFIKVYPGNLKSSQGYKSIPVSSDTTVDDVLEYALRKFGLGTTTKSKYNLIEVTMDNRVTERVLTHSEKPWRIMQQIRKESIHQMLKTRFYLQEKEDPHGSSIALFIGNLPQNLSQRQYHGILMGFIGESNPFVSIGPIYYEYGSVVVNYDNNEAAVKAFNCLKVSLYDERSLLVMLLPNIQAQLLADDRELTPLLVFVNVKSGGCQGMELIASFRKLLNPYQVFDLGNGGPLPGLYVFRNVPKYRILICGGDGTVGWVLQCLDNVGQDSVCQAPPCAVVPLGTGNDLARVLRWGTGYTGDEEPMGVLRDVIEADEIRLDRWTVVFHPDEKQEGEVKAVAACQILSNSAAEDNSSMFVMNNYLGIGLDADLALDFHNAREENPDKFNSRLHNKRMYVKMGLRKMVKSRSGKSGARHDLHREIELEVDGKIVELPAVEGIIILNILSWGAGCNPWGPERDDVFSKPTHWDGMLEVVGVTGVVHLGQMQSGLRSGIRIAQGGHIRIKMKSELAVHVDGEPWNQSSGTVTILRSALRATMLKKTKIKRRNTMEPHQRGLEAERSSS</sequence>
<dbReference type="InterPro" id="IPR037607">
    <property type="entry name" value="DGK"/>
</dbReference>
<comment type="caution">
    <text evidence="18">The sequence shown here is derived from an EMBL/GenBank/DDBJ whole genome shotgun (WGS) entry which is preliminary data.</text>
</comment>
<dbReference type="SUPFAM" id="SSF54236">
    <property type="entry name" value="Ubiquitin-like"/>
    <property type="match status" value="2"/>
</dbReference>
<dbReference type="Gene3D" id="3.10.20.90">
    <property type="entry name" value="Phosphatidylinositol 3-kinase Catalytic Subunit, Chain A, domain 1"/>
    <property type="match status" value="1"/>
</dbReference>
<evidence type="ECO:0000256" key="1">
    <source>
        <dbReference type="ARBA" id="ARBA00001383"/>
    </source>
</evidence>
<dbReference type="Gene3D" id="2.60.200.40">
    <property type="match status" value="1"/>
</dbReference>
<feature type="domain" description="Ras-associating" evidence="17">
    <location>
        <begin position="530"/>
        <end position="628"/>
    </location>
</feature>
<organism evidence="18 19">
    <name type="scientific">Hypsibius exemplaris</name>
    <name type="common">Freshwater tardigrade</name>
    <dbReference type="NCBI Taxonomy" id="2072580"/>
    <lineage>
        <taxon>Eukaryota</taxon>
        <taxon>Metazoa</taxon>
        <taxon>Ecdysozoa</taxon>
        <taxon>Tardigrada</taxon>
        <taxon>Eutardigrada</taxon>
        <taxon>Parachela</taxon>
        <taxon>Hypsibioidea</taxon>
        <taxon>Hypsibiidae</taxon>
        <taxon>Hypsibius</taxon>
    </lineage>
</organism>
<dbReference type="SUPFAM" id="SSF57889">
    <property type="entry name" value="Cysteine-rich domain"/>
    <property type="match status" value="3"/>
</dbReference>
<dbReference type="Proteomes" id="UP000192578">
    <property type="component" value="Unassembled WGS sequence"/>
</dbReference>
<dbReference type="Gene3D" id="3.30.60.20">
    <property type="match status" value="2"/>
</dbReference>
<dbReference type="FunFam" id="3.30.60.20:FF:000002">
    <property type="entry name" value="Diacylglycerol kinase"/>
    <property type="match status" value="1"/>
</dbReference>
<dbReference type="SMART" id="SM00046">
    <property type="entry name" value="DAGKc"/>
    <property type="match status" value="1"/>
</dbReference>
<keyword evidence="19" id="KW-1185">Reference proteome</keyword>
<dbReference type="EMBL" id="MTYJ01000076">
    <property type="protein sequence ID" value="OQV16282.1"/>
    <property type="molecule type" value="Genomic_DNA"/>
</dbReference>
<keyword evidence="5" id="KW-0479">Metal-binding</keyword>
<dbReference type="GO" id="GO:0005524">
    <property type="term" value="F:ATP binding"/>
    <property type="evidence" value="ECO:0007669"/>
    <property type="project" value="UniProtKB-KW"/>
</dbReference>
<dbReference type="SUPFAM" id="SSF111331">
    <property type="entry name" value="NAD kinase/diacylglycerol kinase-like"/>
    <property type="match status" value="1"/>
</dbReference>
<evidence type="ECO:0000256" key="7">
    <source>
        <dbReference type="ARBA" id="ARBA00022741"/>
    </source>
</evidence>
<keyword evidence="12" id="KW-0472">Membrane</keyword>
<dbReference type="PROSITE" id="PS00479">
    <property type="entry name" value="ZF_DAG_PE_1"/>
    <property type="match status" value="2"/>
</dbReference>
<feature type="compositionally biased region" description="Polar residues" evidence="14">
    <location>
        <begin position="376"/>
        <end position="386"/>
    </location>
</feature>
<comment type="similarity">
    <text evidence="3 13">Belongs to the eukaryotic diacylglycerol kinase family.</text>
</comment>
<dbReference type="PANTHER" id="PTHR11255">
    <property type="entry name" value="DIACYLGLYCEROL KINASE"/>
    <property type="match status" value="1"/>
</dbReference>
<dbReference type="Pfam" id="PF00781">
    <property type="entry name" value="DAGK_cat"/>
    <property type="match status" value="1"/>
</dbReference>
<dbReference type="PROSITE" id="PS50146">
    <property type="entry name" value="DAGK"/>
    <property type="match status" value="1"/>
</dbReference>
<dbReference type="Pfam" id="PF00788">
    <property type="entry name" value="RA"/>
    <property type="match status" value="2"/>
</dbReference>
<feature type="domain" description="Ras-associating" evidence="17">
    <location>
        <begin position="438"/>
        <end position="527"/>
    </location>
</feature>
<dbReference type="CDD" id="cd20854">
    <property type="entry name" value="C1_DGKtheta_typeV_rpt3"/>
    <property type="match status" value="1"/>
</dbReference>
<dbReference type="Pfam" id="PF00130">
    <property type="entry name" value="C1_1"/>
    <property type="match status" value="2"/>
</dbReference>
<evidence type="ECO:0000259" key="17">
    <source>
        <dbReference type="PROSITE" id="PS50200"/>
    </source>
</evidence>
<dbReference type="Pfam" id="PF00609">
    <property type="entry name" value="DAGK_acc"/>
    <property type="match status" value="1"/>
</dbReference>
<evidence type="ECO:0000259" key="16">
    <source>
        <dbReference type="PROSITE" id="PS50146"/>
    </source>
</evidence>
<dbReference type="GO" id="GO:0004143">
    <property type="term" value="F:ATP-dependent diacylglycerol kinase activity"/>
    <property type="evidence" value="ECO:0007669"/>
    <property type="project" value="UniProtKB-EC"/>
</dbReference>
<evidence type="ECO:0000256" key="3">
    <source>
        <dbReference type="ARBA" id="ARBA00009280"/>
    </source>
</evidence>
<dbReference type="SMART" id="SM00314">
    <property type="entry name" value="RA"/>
    <property type="match status" value="2"/>
</dbReference>
<dbReference type="FunFam" id="2.60.200.40:FF:000004">
    <property type="entry name" value="Diacylglycerol kinase"/>
    <property type="match status" value="1"/>
</dbReference>
<comment type="catalytic activity">
    <reaction evidence="1 13">
        <text>a 1,2-diacyl-sn-glycerol + ATP = a 1,2-diacyl-sn-glycero-3-phosphate + ADP + H(+)</text>
        <dbReference type="Rhea" id="RHEA:10272"/>
        <dbReference type="ChEBI" id="CHEBI:15378"/>
        <dbReference type="ChEBI" id="CHEBI:17815"/>
        <dbReference type="ChEBI" id="CHEBI:30616"/>
        <dbReference type="ChEBI" id="CHEBI:58608"/>
        <dbReference type="ChEBI" id="CHEBI:456216"/>
        <dbReference type="EC" id="2.7.1.107"/>
    </reaction>
</comment>
<keyword evidence="8" id="KW-0863">Zinc-finger</keyword>
<dbReference type="InterPro" id="IPR020454">
    <property type="entry name" value="DAG/PE-bd"/>
</dbReference>
<feature type="compositionally biased region" description="Basic and acidic residues" evidence="14">
    <location>
        <begin position="405"/>
        <end position="430"/>
    </location>
</feature>
<evidence type="ECO:0000256" key="11">
    <source>
        <dbReference type="ARBA" id="ARBA00022840"/>
    </source>
</evidence>
<dbReference type="GO" id="GO:0016020">
    <property type="term" value="C:membrane"/>
    <property type="evidence" value="ECO:0007669"/>
    <property type="project" value="UniProtKB-SubCell"/>
</dbReference>
<evidence type="ECO:0000256" key="2">
    <source>
        <dbReference type="ARBA" id="ARBA00004370"/>
    </source>
</evidence>
<keyword evidence="6" id="KW-0677">Repeat</keyword>
<dbReference type="FunFam" id="3.40.50.10330:FF:000011">
    <property type="entry name" value="Diacylglycerol kinase"/>
    <property type="match status" value="1"/>
</dbReference>
<evidence type="ECO:0000256" key="14">
    <source>
        <dbReference type="SAM" id="MobiDB-lite"/>
    </source>
</evidence>
<dbReference type="InterPro" id="IPR000756">
    <property type="entry name" value="Diacylglycerol_kin_accessory"/>
</dbReference>
<dbReference type="SMART" id="SM00109">
    <property type="entry name" value="C1"/>
    <property type="match status" value="3"/>
</dbReference>
<feature type="region of interest" description="Disordered" evidence="14">
    <location>
        <begin position="1"/>
        <end position="34"/>
    </location>
</feature>
<evidence type="ECO:0000313" key="18">
    <source>
        <dbReference type="EMBL" id="OQV16282.1"/>
    </source>
</evidence>
<proteinExistence type="inferred from homology"/>
<feature type="domain" description="DAGKc" evidence="16">
    <location>
        <begin position="721"/>
        <end position="859"/>
    </location>
</feature>
<accession>A0A1W0WM78</accession>
<dbReference type="PROSITE" id="PS50200">
    <property type="entry name" value="RA"/>
    <property type="match status" value="2"/>
</dbReference>
<reference evidence="19" key="1">
    <citation type="submission" date="2017-01" db="EMBL/GenBank/DDBJ databases">
        <title>Comparative genomics of anhydrobiosis in the tardigrade Hypsibius dujardini.</title>
        <authorList>
            <person name="Yoshida Y."/>
            <person name="Koutsovoulos G."/>
            <person name="Laetsch D."/>
            <person name="Stevens L."/>
            <person name="Kumar S."/>
            <person name="Horikawa D."/>
            <person name="Ishino K."/>
            <person name="Komine S."/>
            <person name="Tomita M."/>
            <person name="Blaxter M."/>
            <person name="Arakawa K."/>
        </authorList>
    </citation>
    <scope>NUCLEOTIDE SEQUENCE [LARGE SCALE GENOMIC DNA]</scope>
    <source>
        <strain evidence="19">Z151</strain>
    </source>
</reference>
<evidence type="ECO:0000256" key="4">
    <source>
        <dbReference type="ARBA" id="ARBA00022679"/>
    </source>
</evidence>
<dbReference type="InterPro" id="IPR046349">
    <property type="entry name" value="C1-like_sf"/>
</dbReference>
<evidence type="ECO:0000313" key="19">
    <source>
        <dbReference type="Proteomes" id="UP000192578"/>
    </source>
</evidence>
<dbReference type="GO" id="GO:0003676">
    <property type="term" value="F:nucleic acid binding"/>
    <property type="evidence" value="ECO:0007669"/>
    <property type="project" value="InterPro"/>
</dbReference>
<dbReference type="OrthoDB" id="242257at2759"/>
<dbReference type="InterPro" id="IPR035979">
    <property type="entry name" value="RBD_domain_sf"/>
</dbReference>
<dbReference type="Pfam" id="PF24099">
    <property type="entry name" value="RBD_DGKtheta"/>
    <property type="match status" value="1"/>
</dbReference>
<dbReference type="InterPro" id="IPR056392">
    <property type="entry name" value="DGKtheta_RBD"/>
</dbReference>
<dbReference type="AlphaFoldDB" id="A0A1W0WM78"/>
<dbReference type="InterPro" id="IPR029071">
    <property type="entry name" value="Ubiquitin-like_domsf"/>
</dbReference>
<dbReference type="InterPro" id="IPR002219">
    <property type="entry name" value="PKC_DAG/PE"/>
</dbReference>
<dbReference type="SUPFAM" id="SSF54928">
    <property type="entry name" value="RNA-binding domain, RBD"/>
    <property type="match status" value="1"/>
</dbReference>
<dbReference type="PRINTS" id="PR00008">
    <property type="entry name" value="DAGPEDOMAIN"/>
</dbReference>
<feature type="region of interest" description="Disordered" evidence="14">
    <location>
        <begin position="101"/>
        <end position="121"/>
    </location>
</feature>
<keyword evidence="10" id="KW-0862">Zinc</keyword>
<feature type="compositionally biased region" description="Acidic residues" evidence="14">
    <location>
        <begin position="1"/>
        <end position="12"/>
    </location>
</feature>
<dbReference type="CDD" id="cd20804">
    <property type="entry name" value="C1_DGKtheta_typeV_rpt2"/>
    <property type="match status" value="1"/>
</dbReference>
<dbReference type="EC" id="2.7.1.107" evidence="13"/>
<keyword evidence="4 13" id="KW-0808">Transferase</keyword>
<evidence type="ECO:0000256" key="12">
    <source>
        <dbReference type="ARBA" id="ARBA00023136"/>
    </source>
</evidence>
<protein>
    <recommendedName>
        <fullName evidence="13">Diacylglycerol kinase</fullName>
        <shortName evidence="13">DAG kinase</shortName>
        <ecNumber evidence="13">2.7.1.107</ecNumber>
    </recommendedName>
</protein>
<evidence type="ECO:0000256" key="10">
    <source>
        <dbReference type="ARBA" id="ARBA00022833"/>
    </source>
</evidence>
<dbReference type="Gene3D" id="3.40.50.10330">
    <property type="entry name" value="Probable inorganic polyphosphate/atp-NAD kinase, domain 1"/>
    <property type="match status" value="1"/>
</dbReference>
<evidence type="ECO:0000256" key="8">
    <source>
        <dbReference type="ARBA" id="ARBA00022771"/>
    </source>
</evidence>
<feature type="region of interest" description="Disordered" evidence="14">
    <location>
        <begin position="47"/>
        <end position="86"/>
    </location>
</feature>
<dbReference type="CDD" id="cd01783">
    <property type="entry name" value="RA2_DAGK-theta"/>
    <property type="match status" value="1"/>
</dbReference>
<feature type="domain" description="Phorbol-ester/DAG-type" evidence="15">
    <location>
        <begin position="260"/>
        <end position="311"/>
    </location>
</feature>
<keyword evidence="11 13" id="KW-0067">ATP-binding</keyword>
<dbReference type="InterPro" id="IPR001206">
    <property type="entry name" value="Diacylglycerol_kinase_cat_dom"/>
</dbReference>
<feature type="region of interest" description="Disordered" evidence="14">
    <location>
        <begin position="354"/>
        <end position="442"/>
    </location>
</feature>
<evidence type="ECO:0000256" key="13">
    <source>
        <dbReference type="RuleBase" id="RU361128"/>
    </source>
</evidence>
<evidence type="ECO:0000256" key="6">
    <source>
        <dbReference type="ARBA" id="ARBA00022737"/>
    </source>
</evidence>
<keyword evidence="7 13" id="KW-0547">Nucleotide-binding</keyword>
<dbReference type="InterPro" id="IPR017438">
    <property type="entry name" value="ATP-NAD_kinase_N"/>
</dbReference>
<dbReference type="InterPro" id="IPR016064">
    <property type="entry name" value="NAD/diacylglycerol_kinase_sf"/>
</dbReference>
<dbReference type="PROSITE" id="PS50081">
    <property type="entry name" value="ZF_DAG_PE_2"/>
    <property type="match status" value="3"/>
</dbReference>
<dbReference type="SMART" id="SM00045">
    <property type="entry name" value="DAGKa"/>
    <property type="match status" value="1"/>
</dbReference>
<dbReference type="CDD" id="cd17111">
    <property type="entry name" value="RA1_DAGK-theta"/>
    <property type="match status" value="1"/>
</dbReference>
<dbReference type="GO" id="GO:0007200">
    <property type="term" value="P:phospholipase C-activating G protein-coupled receptor signaling pathway"/>
    <property type="evidence" value="ECO:0007669"/>
    <property type="project" value="InterPro"/>
</dbReference>
<name>A0A1W0WM78_HYPEX</name>
<keyword evidence="9 13" id="KW-0418">Kinase</keyword>
<dbReference type="CDD" id="cd20803">
    <property type="entry name" value="C1_DGKtheta_typeV_rpt1"/>
    <property type="match status" value="1"/>
</dbReference>
<gene>
    <name evidence="18" type="ORF">BV898_09590</name>
</gene>
<dbReference type="GO" id="GO:0008270">
    <property type="term" value="F:zinc ion binding"/>
    <property type="evidence" value="ECO:0007669"/>
    <property type="project" value="UniProtKB-KW"/>
</dbReference>
<dbReference type="PANTHER" id="PTHR11255:SF54">
    <property type="entry name" value="DIACYLGLYCEROL KINASE THETA"/>
    <property type="match status" value="1"/>
</dbReference>
<feature type="domain" description="Phorbol-ester/DAG-type" evidence="15">
    <location>
        <begin position="194"/>
        <end position="242"/>
    </location>
</feature>
<evidence type="ECO:0000259" key="15">
    <source>
        <dbReference type="PROSITE" id="PS50081"/>
    </source>
</evidence>
<feature type="compositionally biased region" description="Gly residues" evidence="14">
    <location>
        <begin position="50"/>
        <end position="59"/>
    </location>
</feature>
<feature type="domain" description="Phorbol-ester/DAG-type" evidence="15">
    <location>
        <begin position="130"/>
        <end position="181"/>
    </location>
</feature>
<feature type="compositionally biased region" description="Gly residues" evidence="14">
    <location>
        <begin position="109"/>
        <end position="121"/>
    </location>
</feature>
<comment type="subcellular location">
    <subcellularLocation>
        <location evidence="2">Membrane</location>
    </subcellularLocation>
</comment>
<evidence type="ECO:0000256" key="5">
    <source>
        <dbReference type="ARBA" id="ARBA00022723"/>
    </source>
</evidence>
<feature type="compositionally biased region" description="Basic and acidic residues" evidence="14">
    <location>
        <begin position="354"/>
        <end position="364"/>
    </location>
</feature>
<evidence type="ECO:0000256" key="9">
    <source>
        <dbReference type="ARBA" id="ARBA00022777"/>
    </source>
</evidence>
<dbReference type="InterPro" id="IPR000159">
    <property type="entry name" value="RA_dom"/>
</dbReference>